<feature type="compositionally biased region" description="Basic and acidic residues" evidence="2">
    <location>
        <begin position="12"/>
        <end position="35"/>
    </location>
</feature>
<evidence type="ECO:0000256" key="1">
    <source>
        <dbReference type="SAM" id="Coils"/>
    </source>
</evidence>
<name>A0ABN9S822_9DINO</name>
<keyword evidence="4" id="KW-1185">Reference proteome</keyword>
<accession>A0ABN9S822</accession>
<evidence type="ECO:0000313" key="3">
    <source>
        <dbReference type="EMBL" id="CAK0827364.1"/>
    </source>
</evidence>
<feature type="region of interest" description="Disordered" evidence="2">
    <location>
        <begin position="1"/>
        <end position="79"/>
    </location>
</feature>
<feature type="compositionally biased region" description="Gly residues" evidence="2">
    <location>
        <begin position="65"/>
        <end position="74"/>
    </location>
</feature>
<dbReference type="EMBL" id="CAUYUJ010009668">
    <property type="protein sequence ID" value="CAK0827364.1"/>
    <property type="molecule type" value="Genomic_DNA"/>
</dbReference>
<dbReference type="Proteomes" id="UP001189429">
    <property type="component" value="Unassembled WGS sequence"/>
</dbReference>
<protein>
    <submittedName>
        <fullName evidence="3">Uncharacterized protein</fullName>
    </submittedName>
</protein>
<sequence length="226" mass="23033">MKAAAGGAPAEKSGRGRGDDARPGRSREERVRERPGGASSEVDAAGGAAPRRAAGGGLAPEEGAALGGAQGGDGGLRDDGRLELLEGQMLEAARRGDFGAARVLKPEVQRLRAMELERLGAELQRLGGLERQLAQDLEGALARVEEIRAAQAELPEALARAEELRAAQHRLREKLGMSVEDDGVPVPAEGAVGGDGELGAEPGAEDDAEGGREGAGGGAGRVDSEL</sequence>
<proteinExistence type="predicted"/>
<comment type="caution">
    <text evidence="3">The sequence shown here is derived from an EMBL/GenBank/DDBJ whole genome shotgun (WGS) entry which is preliminary data.</text>
</comment>
<feature type="compositionally biased region" description="Low complexity" evidence="2">
    <location>
        <begin position="43"/>
        <end position="64"/>
    </location>
</feature>
<feature type="region of interest" description="Disordered" evidence="2">
    <location>
        <begin position="175"/>
        <end position="226"/>
    </location>
</feature>
<evidence type="ECO:0000256" key="2">
    <source>
        <dbReference type="SAM" id="MobiDB-lite"/>
    </source>
</evidence>
<feature type="coiled-coil region" evidence="1">
    <location>
        <begin position="147"/>
        <end position="174"/>
    </location>
</feature>
<gene>
    <name evidence="3" type="ORF">PCOR1329_LOCUS26933</name>
</gene>
<organism evidence="3 4">
    <name type="scientific">Prorocentrum cordatum</name>
    <dbReference type="NCBI Taxonomy" id="2364126"/>
    <lineage>
        <taxon>Eukaryota</taxon>
        <taxon>Sar</taxon>
        <taxon>Alveolata</taxon>
        <taxon>Dinophyceae</taxon>
        <taxon>Prorocentrales</taxon>
        <taxon>Prorocentraceae</taxon>
        <taxon>Prorocentrum</taxon>
    </lineage>
</organism>
<keyword evidence="1" id="KW-0175">Coiled coil</keyword>
<evidence type="ECO:0000313" key="4">
    <source>
        <dbReference type="Proteomes" id="UP001189429"/>
    </source>
</evidence>
<reference evidence="3" key="1">
    <citation type="submission" date="2023-10" db="EMBL/GenBank/DDBJ databases">
        <authorList>
            <person name="Chen Y."/>
            <person name="Shah S."/>
            <person name="Dougan E. K."/>
            <person name="Thang M."/>
            <person name="Chan C."/>
        </authorList>
    </citation>
    <scope>NUCLEOTIDE SEQUENCE [LARGE SCALE GENOMIC DNA]</scope>
</reference>